<evidence type="ECO:0000313" key="1">
    <source>
        <dbReference type="EMBL" id="CAF4039027.1"/>
    </source>
</evidence>
<comment type="caution">
    <text evidence="1">The sequence shown here is derived from an EMBL/GenBank/DDBJ whole genome shotgun (WGS) entry which is preliminary data.</text>
</comment>
<dbReference type="EMBL" id="CAJOAX010008651">
    <property type="protein sequence ID" value="CAF4039027.1"/>
    <property type="molecule type" value="Genomic_DNA"/>
</dbReference>
<protein>
    <submittedName>
        <fullName evidence="1">Uncharacterized protein</fullName>
    </submittedName>
</protein>
<dbReference type="AlphaFoldDB" id="A0A819R532"/>
<dbReference type="Proteomes" id="UP000663823">
    <property type="component" value="Unassembled WGS sequence"/>
</dbReference>
<organism evidence="1 2">
    <name type="scientific">Rotaria sordida</name>
    <dbReference type="NCBI Taxonomy" id="392033"/>
    <lineage>
        <taxon>Eukaryota</taxon>
        <taxon>Metazoa</taxon>
        <taxon>Spiralia</taxon>
        <taxon>Gnathifera</taxon>
        <taxon>Rotifera</taxon>
        <taxon>Eurotatoria</taxon>
        <taxon>Bdelloidea</taxon>
        <taxon>Philodinida</taxon>
        <taxon>Philodinidae</taxon>
        <taxon>Rotaria</taxon>
    </lineage>
</organism>
<reference evidence="1" key="1">
    <citation type="submission" date="2021-02" db="EMBL/GenBank/DDBJ databases">
        <authorList>
            <person name="Nowell W R."/>
        </authorList>
    </citation>
    <scope>NUCLEOTIDE SEQUENCE</scope>
</reference>
<proteinExistence type="predicted"/>
<sequence>MNGVRKMRMDLTKVMTAATSPQGGLSNNIVFPQLDELTLCISQQWLSGSLRVLSTLIDLSRLVKLSLTINNSFYYFSKPRKISILNWIKCEQSSQEDDNEVLSFPIHHKHAGDSHLSPVQTFDDIEKTILDAFNQALKLTQPLEISKLLKEHDIFELNSLSKYVFQ</sequence>
<name>A0A819R532_9BILA</name>
<gene>
    <name evidence="1" type="ORF">OTI717_LOCUS31030</name>
</gene>
<accession>A0A819R532</accession>
<evidence type="ECO:0000313" key="2">
    <source>
        <dbReference type="Proteomes" id="UP000663823"/>
    </source>
</evidence>